<dbReference type="EMBL" id="VBRW01000002">
    <property type="protein sequence ID" value="MCI8283174.1"/>
    <property type="molecule type" value="Genomic_DNA"/>
</dbReference>
<evidence type="ECO:0000256" key="1">
    <source>
        <dbReference type="ARBA" id="ARBA00006989"/>
    </source>
</evidence>
<dbReference type="Proteomes" id="UP001203104">
    <property type="component" value="Unassembled WGS sequence"/>
</dbReference>
<comment type="similarity">
    <text evidence="1">Belongs to the lipase/esterase LIP3/BchO family.</text>
</comment>
<evidence type="ECO:0000313" key="5">
    <source>
        <dbReference type="Proteomes" id="UP001203104"/>
    </source>
</evidence>
<dbReference type="AlphaFoldDB" id="A0ABD4SX59"/>
<evidence type="ECO:0000256" key="2">
    <source>
        <dbReference type="ARBA" id="ARBA00022487"/>
    </source>
</evidence>
<gene>
    <name evidence="4" type="ORF">FEF30_01080</name>
</gene>
<dbReference type="PANTHER" id="PTHR43798">
    <property type="entry name" value="MONOACYLGLYCEROL LIPASE"/>
    <property type="match status" value="1"/>
</dbReference>
<dbReference type="Gene3D" id="3.40.50.1820">
    <property type="entry name" value="alpha/beta hydrolase"/>
    <property type="match status" value="1"/>
</dbReference>
<accession>A0ABD4SX59</accession>
<dbReference type="RefSeq" id="WP_020835574.1">
    <property type="nucleotide sequence ID" value="NZ_CP038641.1"/>
</dbReference>
<dbReference type="InterPro" id="IPR000073">
    <property type="entry name" value="AB_hydrolase_1"/>
</dbReference>
<dbReference type="PANTHER" id="PTHR43798:SF33">
    <property type="entry name" value="HYDROLASE, PUTATIVE (AFU_ORTHOLOGUE AFUA_2G14860)-RELATED"/>
    <property type="match status" value="1"/>
</dbReference>
<name>A0ABD4SX59_MESHO</name>
<sequence length="274" mass="32043">MINSQSNNILDNWNYPFVINRNPFSKIHIVFCHGFNSNHNVFSSTIDSISKKIPLNYYSFTLPGNNLTPASEDQLYLEYYADLTVSFIKKLNLKEVILVGHSMGAAIAALIYKRIPKMIVKIVFIAPMNKANLPLKDFFYEKFFPKTPEEMLEFMPIYEYDKEKYKDPKYLKWAKSLYNYEYFNNFNIVSLAQNLLKNNMMDQIEEALKSIKIPTLLVLGQKDGIVLQQETKTYFESLIPKVQTEIIPKTGHLIYSENPEYFNQIFSDFLKKTL</sequence>
<keyword evidence="2" id="KW-0719">Serine esterase</keyword>
<keyword evidence="4" id="KW-0378">Hydrolase</keyword>
<evidence type="ECO:0000313" key="4">
    <source>
        <dbReference type="EMBL" id="MCI8283174.1"/>
    </source>
</evidence>
<proteinExistence type="inferred from homology"/>
<evidence type="ECO:0000259" key="3">
    <source>
        <dbReference type="Pfam" id="PF00561"/>
    </source>
</evidence>
<reference evidence="4 5" key="1">
    <citation type="submission" date="2019-05" db="EMBL/GenBank/DDBJ databases">
        <title>Genome sequencing and assembly of Mycoplasma hyopneumoniae strains UFV01 and UFV02.</title>
        <authorList>
            <person name="De Souza L.F."/>
            <person name="Gonzaga N.F."/>
            <person name="Santos M.R."/>
            <person name="Deeney A.S."/>
            <person name="Vidigal P.M.P."/>
            <person name="Moreira M.A.S."/>
            <person name="Fietto J.R.L."/>
            <person name="Bressan G.C."/>
            <person name="Rycroft A.N."/>
            <person name="Silva Junior A."/>
        </authorList>
    </citation>
    <scope>NUCLEOTIDE SEQUENCE [LARGE SCALE GENOMIC DNA]</scope>
    <source>
        <strain evidence="4 5">UFV01</strain>
    </source>
</reference>
<dbReference type="SUPFAM" id="SSF53474">
    <property type="entry name" value="alpha/beta-Hydrolases"/>
    <property type="match status" value="1"/>
</dbReference>
<dbReference type="GO" id="GO:0052689">
    <property type="term" value="F:carboxylic ester hydrolase activity"/>
    <property type="evidence" value="ECO:0007669"/>
    <property type="project" value="UniProtKB-KW"/>
</dbReference>
<dbReference type="InterPro" id="IPR050266">
    <property type="entry name" value="AB_hydrolase_sf"/>
</dbReference>
<organism evidence="4 5">
    <name type="scientific">Mesomycoplasma hyopneumoniae</name>
    <name type="common">Mycoplasma hyopneumoniae</name>
    <dbReference type="NCBI Taxonomy" id="2099"/>
    <lineage>
        <taxon>Bacteria</taxon>
        <taxon>Bacillati</taxon>
        <taxon>Mycoplasmatota</taxon>
        <taxon>Mycoplasmoidales</taxon>
        <taxon>Metamycoplasmataceae</taxon>
        <taxon>Mesomycoplasma</taxon>
    </lineage>
</organism>
<protein>
    <submittedName>
        <fullName evidence="4">Alpha/beta hydrolase</fullName>
    </submittedName>
</protein>
<feature type="domain" description="AB hydrolase-1" evidence="3">
    <location>
        <begin position="28"/>
        <end position="259"/>
    </location>
</feature>
<dbReference type="InterPro" id="IPR029058">
    <property type="entry name" value="AB_hydrolase_fold"/>
</dbReference>
<dbReference type="Pfam" id="PF00561">
    <property type="entry name" value="Abhydrolase_1"/>
    <property type="match status" value="1"/>
</dbReference>
<comment type="caution">
    <text evidence="4">The sequence shown here is derived from an EMBL/GenBank/DDBJ whole genome shotgun (WGS) entry which is preliminary data.</text>
</comment>